<keyword evidence="3" id="KW-0540">Nuclease</keyword>
<keyword evidence="1" id="KW-1133">Transmembrane helix</keyword>
<dbReference type="Gene3D" id="3.60.10.10">
    <property type="entry name" value="Endonuclease/exonuclease/phosphatase"/>
    <property type="match status" value="1"/>
</dbReference>
<feature type="transmembrane region" description="Helical" evidence="1">
    <location>
        <begin position="44"/>
        <end position="68"/>
    </location>
</feature>
<dbReference type="PANTHER" id="PTHR14859">
    <property type="entry name" value="CALCOFLUOR WHITE HYPERSENSITIVE PROTEIN PRECURSOR"/>
    <property type="match status" value="1"/>
</dbReference>
<accession>A0ABR7WRT7</accession>
<feature type="transmembrane region" description="Helical" evidence="1">
    <location>
        <begin position="75"/>
        <end position="94"/>
    </location>
</feature>
<organism evidence="3 4">
    <name type="scientific">Mucilaginibacter pankratovii</name>
    <dbReference type="NCBI Taxonomy" id="2772110"/>
    <lineage>
        <taxon>Bacteria</taxon>
        <taxon>Pseudomonadati</taxon>
        <taxon>Bacteroidota</taxon>
        <taxon>Sphingobacteriia</taxon>
        <taxon>Sphingobacteriales</taxon>
        <taxon>Sphingobacteriaceae</taxon>
        <taxon>Mucilaginibacter</taxon>
    </lineage>
</organism>
<dbReference type="EMBL" id="JACWMY010000007">
    <property type="protein sequence ID" value="MBD1365018.1"/>
    <property type="molecule type" value="Genomic_DNA"/>
</dbReference>
<keyword evidence="3" id="KW-0255">Endonuclease</keyword>
<evidence type="ECO:0000259" key="2">
    <source>
        <dbReference type="Pfam" id="PF03372"/>
    </source>
</evidence>
<keyword evidence="3" id="KW-0378">Hydrolase</keyword>
<keyword evidence="1" id="KW-0472">Membrane</keyword>
<comment type="caution">
    <text evidence="3">The sequence shown here is derived from an EMBL/GenBank/DDBJ whole genome shotgun (WGS) entry which is preliminary data.</text>
</comment>
<dbReference type="InterPro" id="IPR005135">
    <property type="entry name" value="Endo/exonuclease/phosphatase"/>
</dbReference>
<dbReference type="GO" id="GO:0004519">
    <property type="term" value="F:endonuclease activity"/>
    <property type="evidence" value="ECO:0007669"/>
    <property type="project" value="UniProtKB-KW"/>
</dbReference>
<dbReference type="InterPro" id="IPR051916">
    <property type="entry name" value="GPI-anchor_lipid_remodeler"/>
</dbReference>
<evidence type="ECO:0000256" key="1">
    <source>
        <dbReference type="SAM" id="Phobius"/>
    </source>
</evidence>
<sequence length="366" mass="42126">MKPSKNNKRFTLFDKIVLGLNIFVVVALLLSYLAPVTDPRDYDFIAILGFGYLYIAFGSLLFIFYWVFRKPIFMLISLLPFLLGYSTMTHYFGFRGKSVQPQTVSAGTLRVMQYNVHKFTGLDRFLDQPIQDEVFDLITNQEPDILTMVEFAKAPKKTDTLINQLQTTLKMGYYYKYFADKRDSLGNAIFSKYPILKSGVVDTTASLLNTEAIFADILYNKKTIRIYSLHLAAVTMNDKQKKRFLKGGLFSFEKLFFIKGRISAANVYRSFQVDKIKNHIRTCPYPYIITGDFNDNPNSFSVNEVSQGMKNAFLEKGSGFQTTYYSLFPLQIDYILVSPQFDVLTYKTIEKKMSDHKPVISDLKLN</sequence>
<dbReference type="InterPro" id="IPR036691">
    <property type="entry name" value="Endo/exonu/phosph_ase_sf"/>
</dbReference>
<dbReference type="CDD" id="cd09084">
    <property type="entry name" value="EEP-2"/>
    <property type="match status" value="1"/>
</dbReference>
<proteinExistence type="predicted"/>
<evidence type="ECO:0000313" key="3">
    <source>
        <dbReference type="EMBL" id="MBD1365018.1"/>
    </source>
</evidence>
<protein>
    <submittedName>
        <fullName evidence="3">Endonuclease/exonuclease/phosphatase family protein</fullName>
    </submittedName>
</protein>
<keyword evidence="1" id="KW-0812">Transmembrane</keyword>
<dbReference type="RefSeq" id="WP_191189683.1">
    <property type="nucleotide sequence ID" value="NZ_JACWMY010000007.1"/>
</dbReference>
<dbReference type="Proteomes" id="UP000606600">
    <property type="component" value="Unassembled WGS sequence"/>
</dbReference>
<feature type="domain" description="Endonuclease/exonuclease/phosphatase" evidence="2">
    <location>
        <begin position="112"/>
        <end position="356"/>
    </location>
</feature>
<evidence type="ECO:0000313" key="4">
    <source>
        <dbReference type="Proteomes" id="UP000606600"/>
    </source>
</evidence>
<dbReference type="PANTHER" id="PTHR14859:SF15">
    <property type="entry name" value="ENDONUCLEASE_EXONUCLEASE_PHOSPHATASE DOMAIN-CONTAINING PROTEIN"/>
    <property type="match status" value="1"/>
</dbReference>
<name>A0ABR7WRT7_9SPHI</name>
<gene>
    <name evidence="3" type="ORF">IDJ77_14450</name>
</gene>
<keyword evidence="4" id="KW-1185">Reference proteome</keyword>
<dbReference type="SUPFAM" id="SSF56219">
    <property type="entry name" value="DNase I-like"/>
    <property type="match status" value="1"/>
</dbReference>
<reference evidence="3 4" key="1">
    <citation type="submission" date="2020-09" db="EMBL/GenBank/DDBJ databases">
        <title>Novel species of Mucilaginibacter isolated from a glacier on the Tibetan Plateau.</title>
        <authorList>
            <person name="Liu Q."/>
            <person name="Xin Y.-H."/>
        </authorList>
    </citation>
    <scope>NUCLEOTIDE SEQUENCE [LARGE SCALE GENOMIC DNA]</scope>
    <source>
        <strain evidence="3 4">ZT4R22</strain>
    </source>
</reference>
<feature type="transmembrane region" description="Helical" evidence="1">
    <location>
        <begin position="12"/>
        <end position="32"/>
    </location>
</feature>
<dbReference type="Pfam" id="PF03372">
    <property type="entry name" value="Exo_endo_phos"/>
    <property type="match status" value="1"/>
</dbReference>